<organism evidence="2 3">
    <name type="scientific">Mucuna pruriens</name>
    <name type="common">Velvet bean</name>
    <name type="synonym">Dolichos pruriens</name>
    <dbReference type="NCBI Taxonomy" id="157652"/>
    <lineage>
        <taxon>Eukaryota</taxon>
        <taxon>Viridiplantae</taxon>
        <taxon>Streptophyta</taxon>
        <taxon>Embryophyta</taxon>
        <taxon>Tracheophyta</taxon>
        <taxon>Spermatophyta</taxon>
        <taxon>Magnoliopsida</taxon>
        <taxon>eudicotyledons</taxon>
        <taxon>Gunneridae</taxon>
        <taxon>Pentapetalae</taxon>
        <taxon>rosids</taxon>
        <taxon>fabids</taxon>
        <taxon>Fabales</taxon>
        <taxon>Fabaceae</taxon>
        <taxon>Papilionoideae</taxon>
        <taxon>50 kb inversion clade</taxon>
        <taxon>NPAAA clade</taxon>
        <taxon>indigoferoid/millettioid clade</taxon>
        <taxon>Phaseoleae</taxon>
        <taxon>Mucuna</taxon>
    </lineage>
</organism>
<dbReference type="AlphaFoldDB" id="A0A371EHG6"/>
<name>A0A371EHG6_MUCPR</name>
<dbReference type="EMBL" id="QJKJ01013879">
    <property type="protein sequence ID" value="RDX65481.1"/>
    <property type="molecule type" value="Genomic_DNA"/>
</dbReference>
<accession>A0A371EHG6</accession>
<reference evidence="2" key="1">
    <citation type="submission" date="2018-05" db="EMBL/GenBank/DDBJ databases">
        <title>Draft genome of Mucuna pruriens seed.</title>
        <authorList>
            <person name="Nnadi N.E."/>
            <person name="Vos R."/>
            <person name="Hasami M.H."/>
            <person name="Devisetty U.K."/>
            <person name="Aguiy J.C."/>
        </authorList>
    </citation>
    <scope>NUCLEOTIDE SEQUENCE [LARGE SCALE GENOMIC DNA]</scope>
    <source>
        <strain evidence="2">JCA_2017</strain>
    </source>
</reference>
<evidence type="ECO:0000256" key="1">
    <source>
        <dbReference type="SAM" id="MobiDB-lite"/>
    </source>
</evidence>
<dbReference type="Proteomes" id="UP000257109">
    <property type="component" value="Unassembled WGS sequence"/>
</dbReference>
<evidence type="ECO:0000313" key="3">
    <source>
        <dbReference type="Proteomes" id="UP000257109"/>
    </source>
</evidence>
<proteinExistence type="predicted"/>
<evidence type="ECO:0000313" key="2">
    <source>
        <dbReference type="EMBL" id="RDX65481.1"/>
    </source>
</evidence>
<protein>
    <submittedName>
        <fullName evidence="2">Uncharacterized protein</fullName>
    </submittedName>
</protein>
<sequence>RRKALKFEASDHIFLRVTLVIRVGHVITFRKLSLKFLGPYHILSCTYLLYLSNIHNVFHVLIEKIHQISHTCQELDSIQIREDLTFEAQLAKDEATRDSTWELENKMRRALGLLGKSLFSRLLLRREPLSLDETQEQMNMMKARKTRFTTNAGLVEAGQYSFGDRDKHRGNLGQISQGHAKSHVEPGVQNTDLDNE</sequence>
<gene>
    <name evidence="2" type="ORF">CR513_55858</name>
</gene>
<keyword evidence="3" id="KW-1185">Reference proteome</keyword>
<comment type="caution">
    <text evidence="2">The sequence shown here is derived from an EMBL/GenBank/DDBJ whole genome shotgun (WGS) entry which is preliminary data.</text>
</comment>
<feature type="region of interest" description="Disordered" evidence="1">
    <location>
        <begin position="160"/>
        <end position="196"/>
    </location>
</feature>
<feature type="non-terminal residue" evidence="2">
    <location>
        <position position="1"/>
    </location>
</feature>